<protein>
    <submittedName>
        <fullName evidence="1">DUF3488 domain-containing protein</fullName>
    </submittedName>
</protein>
<dbReference type="Proteomes" id="UP000253594">
    <property type="component" value="Unassembled WGS sequence"/>
</dbReference>
<name>A0A367M2G9_PSEAI</name>
<evidence type="ECO:0000313" key="2">
    <source>
        <dbReference type="Proteomes" id="UP000253594"/>
    </source>
</evidence>
<dbReference type="AlphaFoldDB" id="A0A367M2G9"/>
<proteinExistence type="predicted"/>
<reference evidence="1 2" key="1">
    <citation type="submission" date="2018-07" db="EMBL/GenBank/DDBJ databases">
        <title>Mechanisms of high-level aminoglycoside resistance among Gram-negative pathogens in Brazil.</title>
        <authorList>
            <person name="Ballaben A.S."/>
            <person name="Darini A.L.C."/>
            <person name="Doi Y."/>
        </authorList>
    </citation>
    <scope>NUCLEOTIDE SEQUENCE [LARGE SCALE GENOMIC DNA]</scope>
    <source>
        <strain evidence="1 2">B2-305</strain>
    </source>
</reference>
<gene>
    <name evidence="1" type="ORF">DT376_28345</name>
</gene>
<dbReference type="EMBL" id="QORE01001333">
    <property type="protein sequence ID" value="RCI71578.1"/>
    <property type="molecule type" value="Genomic_DNA"/>
</dbReference>
<evidence type="ECO:0000313" key="1">
    <source>
        <dbReference type="EMBL" id="RCI71578.1"/>
    </source>
</evidence>
<comment type="caution">
    <text evidence="1">The sequence shown here is derived from an EMBL/GenBank/DDBJ whole genome shotgun (WGS) entry which is preliminary data.</text>
</comment>
<feature type="non-terminal residue" evidence="1">
    <location>
        <position position="64"/>
    </location>
</feature>
<sequence length="64" mass="7313">MNAIPRVALVWLLVAQVLVILPHLAYMPLWIAAMWLGCAAWRVQVFRMRAGYPRAWVKLALALL</sequence>
<organism evidence="1 2">
    <name type="scientific">Pseudomonas aeruginosa</name>
    <dbReference type="NCBI Taxonomy" id="287"/>
    <lineage>
        <taxon>Bacteria</taxon>
        <taxon>Pseudomonadati</taxon>
        <taxon>Pseudomonadota</taxon>
        <taxon>Gammaproteobacteria</taxon>
        <taxon>Pseudomonadales</taxon>
        <taxon>Pseudomonadaceae</taxon>
        <taxon>Pseudomonas</taxon>
    </lineage>
</organism>
<accession>A0A367M2G9</accession>